<sequence length="3772" mass="389656">MKGDVIEIAGKKYVSTKKASSLTCYSHDYVGQLCRQKKVTAERVGGAWFVEEQSILDYEKAEKYQALKKSFAPKTVVSEEKIAEKPLQIELVLVPSPQTEVLPVEEIKEVPSPSTASSERQAIDFADLGKRTAIYAGRAFHKFGGFWKKISVGLVEQTGFMKMFSVPAVPKWSSVVLVSGLIVVSSVFIFSSSASFGARASFVNAFKNGGVKIADSFWFLDKITNDSFNANVSGINNLFVSAGKGFLSTSRTFFLSMQGVRWSSISLNQIAREFKSTESFAYAKSEVNKKTESGNKNYFAGKIISDASELLTGTYFGVGKIIVGVTESGALLAKNIYSYIGSGIVTLSCGLADSITQNIYSLKNGMDNESRIIGSGMTAFVKFGGHSLDQVAFFSSDVRKTVDITDISWQLESKRGLMAVRQGVKRAIADFHISANALDLHSTAVVRGFTFLTNVAFGGFKFGTNSLAFSFNRAVNQTLGAFNNSTNNVFAVVGGSANFLLNDGTGIVARLGSGGGRDFGDQKPKTETANSAFKYFDSGEISAAVIDGFNGFVKNSSGIVYRALAYFLTPKQQIIVVTGQSDSKPDVVAQISADDKKEKPASSGEEGSRQAIIVTNPTQIIERTTLREISGISESFVDQKLSELELKLRSAMAGLQVQTSGNATYINNVYNAVAQTNRIDVLNSVDITDSTFTGGSISGVSFSGGNGSFSGTLSVGGNTTLSGDLSVSGLLSVTSLATSTFAGDVVFDSDTLYIDSVNGRVGVGTTSPSDTFALNGAAYFAPISTPAITVDRLYNNSGDLYWAGNLIGGATTGNWATDGTNAWRAGGNVGVGTSSPYSRLAVEHLSTTGTVIAADTLSGFTGNLLDLKVASTSKFTIDYQGNVTSATLSSASFATNMLLTSNVAGSLVSSSTPTAAAYLATSTTATSTFAGGLSVAGSSGLSVLQNGKVGVGTALPAGPFQVNIPGLCVTGDTKLRRRRKAKKGEKVDADGFVYDEPQIKDIKAGDEIQTLDTKTGKLVWSRVKQLAYMGVKPIFKLTTQSGKTIRTTGNHPYFVREKNSDIPKEKPTLGVFYDNSNLFYAQKKAGWKLSLGALHEELSVAFNVKFLKFYTAIPREGDDSRENTLKYLDSVKSFVSLVTKPLKYIKARKVLDGKIVDLVEKKGDMDVDIALDVTKTIDDVDALLIVSGDSDLLPLKNYSVAKNKKIAFAGFENNMAWELRQILHIYLDSHKNALSLTEETDTGDKKQAPSTRLGVALLRLLYTRRPSLSSGGKWTKVMELINGQEVAITKGNNSVWDTITNIESMPSEDVYDIEVEGTHNFIGNGIVAHNTAFLVDSSGQIGIGTTSPFAKLSVNGSVAGTSAVFAVGTSTAGFATSTAFIIDSSGKVGIGTTTPSADFAVQGSTLLSGTLSVGSLAGVTSCVSVGADGILTRAGSDCSIGFSTTSADYWGAKGTWIAGAFVATSTATSTFYGIEAATLVGAPYFNATSTTATSTFAGGVVGPNSFVIQQTSGRVGIGTADPSVNLHITASGSADAVLKISDPGSTYDPQIQLSRSTGSSIATRIWLDNSGGDTYIDNIYNADSGNIYFRTKTAGTAVNALTIRGDGNIGIGNTDPPSRLTVNGEGYFSGAVTFDATKLSSGGSDRFIVNSTDNEIESGLTSATISGGGASTWPQIIGTTTKPRGTDLAPAGWANDTGYVVGSADVTTISGGYDNIVNQLAGTIVGGGHNFIKYNTSGHSIIGGGAYNLISAGYSGIFNGTGNTITGSEIYSGILAGYDNNVIGSYSAIIGGRSNDVNGNYSLSFGRRAQANAHGVVALSDSTDNDFTVSTANMFGARYSGGYALTGGNVGIGTTSPSAKLSVNQGSTGEGFYLAGYSNNTSALFRVSTSTLLATSTAFMIDSNGKVGIGTSTPGTDLAVHGVASAQSFQSYGTTATSTFAGGLSVAGTSGLTVLQNGNVGVGTIKPYSSLYVSSSANNIAVLLNSNAGVVGNTSKLMLAPSSGFNSSTYSSLAPAIGGVLEATGSNNSGLAFYTYYAGGQQEDIRISASGNVGIGTTTPTSLLQVAGATAPKITLSDTDATTDQKHWFIESNTGKFAIGTTSDALATNATYRALTIDSSGRVGIGTASPEVKLDIVSDNGIRLTALDASNIQWGYSSLRNFQFLTSSSNNYTTSFSNDSTGVHNVNIEGSVGIGTTSPSAKLSINQGSTGEGFYLAGYSNNTSALFRVSTSTLTATTTAFLIDSNGKVGIGTTSPSQQLSVQGNILASSIIVSGLSGATSCVSVGADGILTRAGSDCGVGGTGFSTTSADYWGAKGEWIAGKFTATSTATSTFYGIEAATLVGAPYFNATSTTATSTFAGGLSVAGSSGLTVLQNGNVGVGKIPTVAFDVTGAGVFSSTLTASRFNPQVGSVSGTGMYSPSSNVLGFTINSSEKVRIDSSGNVGIGTTSPLAKLDVTDGSIYLSDADVNHGITDQLPTNVFGKFAPFSTTAGGLFITGVSDTDATAMSLRSYVGSTDPTDTTPAIQLYAAKKNTTNHQALGNLETVLNVNNRDTILMTILGGGNIGIGTTSPSAKLSINQASTGVGFYLAGYSNNTSALFRVSSSTLLATSTAFMIDANGKLGIGTTTPSHELSVAGNALIGVGGNSILNWNVGTINLLNRATTTIVDNTPGSWSIATSSTALNSIFSITTVSGQKATSTFTGGFVIDDGAFSYDHYSGEVNIDNLVYGGLNFDSDAGVVQWIDLPVSSTPAAGTAEAYMAKVGGTPVLTVYGEADGGGGVNTLSVGIGTTSPFATLSIQATTSQVGFNLTGGPGSTFDLLRVASSSSAYATSTAFIIDSNGKVGIGTTSPEAGLSIQGGLYATGNTGFGVLNPAAQVQVTNQTSSQPSFIVRGASSQTGDIIRVIQNQNSSVGIHFTTNSNDVDILMKGTSDGSTRVKLSANGTSYFNSQNVGIGTTSPYAKLSVENTLGGGTTPLFVVASSTSGAGTSTALYIGPTGNVGIGTAGPTYKLQVTGDAFFSDNLTLANAKYFSGLQSGGSRSSIFGITASNNLNWYLPIVGASMYIFNGAGTNELVTFKDSGNVGIGTTTPFSKLSVDGDTWLNSNVIRFASSSAPSLTVQYLKAATSTIIDNTNYSWSIATSTTASPIFSITTVSGQKATSTFTGGFSIDGGAFEYDHSSGIVSADSFSMGNFMFDSDAGTVTFVDMPVSSASTAGTAESYSSNINGNSILTVYATADGVGGIRNDLAVGIGTTTPLAMLDVFAGSTTPFTTGKTADYNAFNISNQATSSTASLTKTGINIQSTGSWSGALSKNIGLYVSAISGGSSNYDAIFGGGNAVGIGTTSPWAMLSVAATSTNSLSNMPLFVISTSTASATSTAFIVDLNGLVGIGTTTPSAVLSVQGQSNLHGRVYMTNLITSGVNQTYDICMDDAGQLIADTVAAGCVTSSAKFKHDIRDFDMSGLDTVLKLRPVSFFYNQLASTTATSTEQLGFIAEEAELIDPRLVGLGSDGKARTFKYENFTAVLAKAIQELDARVKILESIASSTPTMVPIAGESLAMGTIVDTVSTWLESLGVRLSATVSKFTNILTGDLTVGSADKPTGVTLYSPSGKPFCLSVDDNGISTSTPGACGSSSSPHNSLFIIHNSFSDTTPPVITLLGNNPAEITVGTSYNDVGATATDDSGADILPDLYSNNVDTTTAGTYEVVWTAHDGAMNFSTSTRTVIVHPVGGGEETPPDSTVTEEADPDPIIEPVSTSTDLTEETASTTPEQ</sequence>
<dbReference type="InterPro" id="IPR032179">
    <property type="entry name" value="Cry22Aa_Ig-like"/>
</dbReference>
<dbReference type="CDD" id="cd00081">
    <property type="entry name" value="Hint"/>
    <property type="match status" value="2"/>
</dbReference>
<dbReference type="InterPro" id="IPR013783">
    <property type="entry name" value="Ig-like_fold"/>
</dbReference>
<dbReference type="InterPro" id="IPR006141">
    <property type="entry name" value="Intein_N"/>
</dbReference>
<dbReference type="PROSITE" id="PS50817">
    <property type="entry name" value="INTEIN_N_TER"/>
    <property type="match status" value="1"/>
</dbReference>
<comment type="caution">
    <text evidence="5">The sequence shown here is derived from an EMBL/GenBank/DDBJ whole genome shotgun (WGS) entry which is preliminary data.</text>
</comment>
<keyword evidence="1" id="KW-0068">Autocatalytic cleavage</keyword>
<dbReference type="InterPro" id="IPR006142">
    <property type="entry name" value="INTEIN"/>
</dbReference>
<dbReference type="NCBIfam" id="TIGR01443">
    <property type="entry name" value="intein_Cterm"/>
    <property type="match status" value="1"/>
</dbReference>
<dbReference type="CDD" id="cd10911">
    <property type="entry name" value="PIN_LabA"/>
    <property type="match status" value="1"/>
</dbReference>
<reference evidence="5 6" key="1">
    <citation type="journal article" date="2016" name="Nat. Commun.">
        <title>Thousands of microbial genomes shed light on interconnected biogeochemical processes in an aquifer system.</title>
        <authorList>
            <person name="Anantharaman K."/>
            <person name="Brown C.T."/>
            <person name="Hug L.A."/>
            <person name="Sharon I."/>
            <person name="Castelle C.J."/>
            <person name="Probst A.J."/>
            <person name="Thomas B.C."/>
            <person name="Singh A."/>
            <person name="Wilkins M.J."/>
            <person name="Karaoz U."/>
            <person name="Brodie E.L."/>
            <person name="Williams K.H."/>
            <person name="Hubbard S.S."/>
            <person name="Banfield J.F."/>
        </authorList>
    </citation>
    <scope>NUCLEOTIDE SEQUENCE [LARGE SCALE GENOMIC DNA]</scope>
</reference>
<dbReference type="PANTHER" id="PTHR35458">
    <property type="entry name" value="SLR0755 PROTEIN"/>
    <property type="match status" value="1"/>
</dbReference>
<dbReference type="InterPro" id="IPR047140">
    <property type="entry name" value="LabA"/>
</dbReference>
<accession>A0A1G2MFS5</accession>
<dbReference type="InterPro" id="IPR030392">
    <property type="entry name" value="S74_ICA"/>
</dbReference>
<dbReference type="PROSITE" id="PS51688">
    <property type="entry name" value="ICA"/>
    <property type="match status" value="1"/>
</dbReference>
<evidence type="ECO:0000256" key="1">
    <source>
        <dbReference type="ARBA" id="ARBA00022813"/>
    </source>
</evidence>
<feature type="domain" description="Peptidase S74" evidence="4">
    <location>
        <begin position="3449"/>
        <end position="3545"/>
    </location>
</feature>
<dbReference type="SMART" id="SM00305">
    <property type="entry name" value="HintC"/>
    <property type="match status" value="1"/>
</dbReference>
<evidence type="ECO:0000313" key="6">
    <source>
        <dbReference type="Proteomes" id="UP000177130"/>
    </source>
</evidence>
<feature type="region of interest" description="Disordered" evidence="3">
    <location>
        <begin position="3729"/>
        <end position="3772"/>
    </location>
</feature>
<feature type="compositionally biased region" description="Polar residues" evidence="3">
    <location>
        <begin position="3755"/>
        <end position="3772"/>
    </location>
</feature>
<dbReference type="PRINTS" id="PR00379">
    <property type="entry name" value="INTEIN"/>
</dbReference>
<dbReference type="Gene3D" id="3.40.50.1010">
    <property type="entry name" value="5'-nuclease"/>
    <property type="match status" value="1"/>
</dbReference>
<evidence type="ECO:0000313" key="5">
    <source>
        <dbReference type="EMBL" id="OHA22683.1"/>
    </source>
</evidence>
<dbReference type="InterPro" id="IPR003586">
    <property type="entry name" value="Hint_dom_C"/>
</dbReference>
<dbReference type="GO" id="GO:0004540">
    <property type="term" value="F:RNA nuclease activity"/>
    <property type="evidence" value="ECO:0007669"/>
    <property type="project" value="InterPro"/>
</dbReference>
<dbReference type="Proteomes" id="UP000177130">
    <property type="component" value="Unassembled WGS sequence"/>
</dbReference>
<dbReference type="PROSITE" id="PS50818">
    <property type="entry name" value="INTEIN_C_TER"/>
    <property type="match status" value="1"/>
</dbReference>
<dbReference type="Pfam" id="PF16403">
    <property type="entry name" value="Bact_surface_Ig-like"/>
    <property type="match status" value="1"/>
</dbReference>
<evidence type="ECO:0000256" key="3">
    <source>
        <dbReference type="SAM" id="MobiDB-lite"/>
    </source>
</evidence>
<proteinExistence type="predicted"/>
<dbReference type="InterPro" id="IPR036844">
    <property type="entry name" value="Hint_dom_sf"/>
</dbReference>
<evidence type="ECO:0000256" key="2">
    <source>
        <dbReference type="ARBA" id="ARBA00023000"/>
    </source>
</evidence>
<dbReference type="STRING" id="1802306.A3C72_01335"/>
<dbReference type="Pfam" id="PF14890">
    <property type="entry name" value="Intein_splicing"/>
    <property type="match status" value="1"/>
</dbReference>
<feature type="region of interest" description="Disordered" evidence="3">
    <location>
        <begin position="590"/>
        <end position="609"/>
    </location>
</feature>
<protein>
    <recommendedName>
        <fullName evidence="4">Peptidase S74 domain-containing protein</fullName>
    </recommendedName>
</protein>
<dbReference type="SUPFAM" id="SSF51294">
    <property type="entry name" value="Hedgehog/intein (Hint) domain"/>
    <property type="match status" value="1"/>
</dbReference>
<gene>
    <name evidence="5" type="ORF">A3C72_01335</name>
</gene>
<keyword evidence="2" id="KW-0651">Protein splicing</keyword>
<dbReference type="GO" id="GO:0016539">
    <property type="term" value="P:intein-mediated protein splicing"/>
    <property type="evidence" value="ECO:0007669"/>
    <property type="project" value="InterPro"/>
</dbReference>
<organism evidence="5 6">
    <name type="scientific">Candidatus Taylorbacteria bacterium RIFCSPHIGHO2_02_FULL_43_32b</name>
    <dbReference type="NCBI Taxonomy" id="1802306"/>
    <lineage>
        <taxon>Bacteria</taxon>
        <taxon>Candidatus Tayloriibacteriota</taxon>
    </lineage>
</organism>
<dbReference type="InterPro" id="IPR003587">
    <property type="entry name" value="Hint_dom_N"/>
</dbReference>
<dbReference type="PANTHER" id="PTHR35458:SF8">
    <property type="entry name" value="SLR0650 PROTEIN"/>
    <property type="match status" value="1"/>
</dbReference>
<dbReference type="Gene3D" id="2.60.40.10">
    <property type="entry name" value="Immunoglobulins"/>
    <property type="match status" value="1"/>
</dbReference>
<dbReference type="Pfam" id="PF13884">
    <property type="entry name" value="Peptidase_S74"/>
    <property type="match status" value="1"/>
</dbReference>
<dbReference type="SMART" id="SM00306">
    <property type="entry name" value="HintN"/>
    <property type="match status" value="1"/>
</dbReference>
<evidence type="ECO:0000259" key="4">
    <source>
        <dbReference type="PROSITE" id="PS51688"/>
    </source>
</evidence>
<dbReference type="EMBL" id="MHRK01000049">
    <property type="protein sequence ID" value="OHA22683.1"/>
    <property type="molecule type" value="Genomic_DNA"/>
</dbReference>
<name>A0A1G2MFS5_9BACT</name>
<dbReference type="Gene3D" id="2.170.16.10">
    <property type="entry name" value="Hedgehog/Intein (Hint) domain"/>
    <property type="match status" value="2"/>
</dbReference>
<dbReference type="InterPro" id="IPR030934">
    <property type="entry name" value="Intein_C"/>
</dbReference>